<dbReference type="Pfam" id="PF13646">
    <property type="entry name" value="HEAT_2"/>
    <property type="match status" value="1"/>
</dbReference>
<evidence type="ECO:0008006" key="3">
    <source>
        <dbReference type="Google" id="ProtNLM"/>
    </source>
</evidence>
<organism evidence="1 2">
    <name type="scientific">Tegillarca granosa</name>
    <name type="common">Malaysian cockle</name>
    <name type="synonym">Anadara granosa</name>
    <dbReference type="NCBI Taxonomy" id="220873"/>
    <lineage>
        <taxon>Eukaryota</taxon>
        <taxon>Metazoa</taxon>
        <taxon>Spiralia</taxon>
        <taxon>Lophotrochozoa</taxon>
        <taxon>Mollusca</taxon>
        <taxon>Bivalvia</taxon>
        <taxon>Autobranchia</taxon>
        <taxon>Pteriomorphia</taxon>
        <taxon>Arcoida</taxon>
        <taxon>Arcoidea</taxon>
        <taxon>Arcidae</taxon>
        <taxon>Tegillarca</taxon>
    </lineage>
</organism>
<dbReference type="Gene3D" id="1.25.10.10">
    <property type="entry name" value="Leucine-rich Repeat Variant"/>
    <property type="match status" value="1"/>
</dbReference>
<dbReference type="SUPFAM" id="SSF48371">
    <property type="entry name" value="ARM repeat"/>
    <property type="match status" value="1"/>
</dbReference>
<dbReference type="PANTHER" id="PTHR12697:SF29">
    <property type="entry name" value="TIR DOMAIN-CONTAINING PROTEIN"/>
    <property type="match status" value="1"/>
</dbReference>
<sequence length="166" mass="18991">MRFVLHFKSFGVVYEFDDFCLVDGDLQPVWPRIQDYTSEMFAIQEVFSMDSSVRIDAIENLGRFQSNQVIENLRDLSRDKDSNIRSVAAISLAKTGNMDQKTIKVLMNCLNDKDRLVREAGRNDFISHVREAAQAALEQIGGEEVDQAMHITKVLAEEIRMLTEET</sequence>
<evidence type="ECO:0000313" key="1">
    <source>
        <dbReference type="EMBL" id="KAJ8312841.1"/>
    </source>
</evidence>
<proteinExistence type="predicted"/>
<dbReference type="PANTHER" id="PTHR12697">
    <property type="entry name" value="PBS LYASE HEAT-LIKE PROTEIN"/>
    <property type="match status" value="1"/>
</dbReference>
<comment type="caution">
    <text evidence="1">The sequence shown here is derived from an EMBL/GenBank/DDBJ whole genome shotgun (WGS) entry which is preliminary data.</text>
</comment>
<accession>A0ABQ9F8B7</accession>
<evidence type="ECO:0000313" key="2">
    <source>
        <dbReference type="Proteomes" id="UP001217089"/>
    </source>
</evidence>
<dbReference type="InterPro" id="IPR011989">
    <property type="entry name" value="ARM-like"/>
</dbReference>
<dbReference type="EMBL" id="JARBDR010000440">
    <property type="protein sequence ID" value="KAJ8312841.1"/>
    <property type="molecule type" value="Genomic_DNA"/>
</dbReference>
<gene>
    <name evidence="1" type="ORF">KUTeg_010214</name>
</gene>
<keyword evidence="2" id="KW-1185">Reference proteome</keyword>
<name>A0ABQ9F8B7_TEGGR</name>
<dbReference type="InterPro" id="IPR016024">
    <property type="entry name" value="ARM-type_fold"/>
</dbReference>
<reference evidence="1 2" key="1">
    <citation type="submission" date="2022-12" db="EMBL/GenBank/DDBJ databases">
        <title>Chromosome-level genome of Tegillarca granosa.</title>
        <authorList>
            <person name="Kim J."/>
        </authorList>
    </citation>
    <scope>NUCLEOTIDE SEQUENCE [LARGE SCALE GENOMIC DNA]</scope>
    <source>
        <strain evidence="1">Teg-2019</strain>
        <tissue evidence="1">Adductor muscle</tissue>
    </source>
</reference>
<dbReference type="Proteomes" id="UP001217089">
    <property type="component" value="Unassembled WGS sequence"/>
</dbReference>
<protein>
    <recommendedName>
        <fullName evidence="3">HEAT repeat domain-containing protein</fullName>
    </recommendedName>
</protein>